<dbReference type="RefSeq" id="WP_284190971.1">
    <property type="nucleotide sequence ID" value="NZ_BSPW01000018.1"/>
</dbReference>
<dbReference type="PANTHER" id="PTHR44936:SF9">
    <property type="entry name" value="SENSOR PROTEIN CREC"/>
    <property type="match status" value="1"/>
</dbReference>
<dbReference type="InterPro" id="IPR021821">
    <property type="entry name" value="VxrA_SD"/>
</dbReference>
<gene>
    <name evidence="12" type="ORF">GCM10007938_07420</name>
</gene>
<dbReference type="SMART" id="SM00388">
    <property type="entry name" value="HisKA"/>
    <property type="match status" value="1"/>
</dbReference>
<dbReference type="Pfam" id="PF11884">
    <property type="entry name" value="DUF3404"/>
    <property type="match status" value="1"/>
</dbReference>
<feature type="transmembrane region" description="Helical" evidence="9">
    <location>
        <begin position="234"/>
        <end position="256"/>
    </location>
</feature>
<keyword evidence="7 12" id="KW-0418">Kinase</keyword>
<dbReference type="Gene3D" id="1.10.287.130">
    <property type="match status" value="1"/>
</dbReference>
<keyword evidence="9" id="KW-0472">Membrane</keyword>
<dbReference type="CDD" id="cd00082">
    <property type="entry name" value="HisKA"/>
    <property type="match status" value="1"/>
</dbReference>
<evidence type="ECO:0000256" key="10">
    <source>
        <dbReference type="SAM" id="SignalP"/>
    </source>
</evidence>
<dbReference type="InterPro" id="IPR003594">
    <property type="entry name" value="HATPase_dom"/>
</dbReference>
<dbReference type="InterPro" id="IPR005467">
    <property type="entry name" value="His_kinase_dom"/>
</dbReference>
<dbReference type="SUPFAM" id="SSF47384">
    <property type="entry name" value="Homodimeric domain of signal transducing histidine kinase"/>
    <property type="match status" value="1"/>
</dbReference>
<evidence type="ECO:0000256" key="1">
    <source>
        <dbReference type="ARBA" id="ARBA00000085"/>
    </source>
</evidence>
<evidence type="ECO:0000256" key="9">
    <source>
        <dbReference type="SAM" id="Phobius"/>
    </source>
</evidence>
<evidence type="ECO:0000256" key="2">
    <source>
        <dbReference type="ARBA" id="ARBA00004651"/>
    </source>
</evidence>
<feature type="signal peptide" evidence="10">
    <location>
        <begin position="1"/>
        <end position="21"/>
    </location>
</feature>
<evidence type="ECO:0000259" key="11">
    <source>
        <dbReference type="PROSITE" id="PS50109"/>
    </source>
</evidence>
<feature type="chain" id="PRO_5046259903" description="histidine kinase" evidence="10">
    <location>
        <begin position="22"/>
        <end position="463"/>
    </location>
</feature>
<evidence type="ECO:0000313" key="12">
    <source>
        <dbReference type="EMBL" id="GLT16965.1"/>
    </source>
</evidence>
<keyword evidence="5" id="KW-0597">Phosphoprotein</keyword>
<accession>A0ABQ6EWK4</accession>
<evidence type="ECO:0000313" key="13">
    <source>
        <dbReference type="Proteomes" id="UP001157138"/>
    </source>
</evidence>
<organism evidence="12 13">
    <name type="scientific">Vibrio zhanjiangensis</name>
    <dbReference type="NCBI Taxonomy" id="1046128"/>
    <lineage>
        <taxon>Bacteria</taxon>
        <taxon>Pseudomonadati</taxon>
        <taxon>Pseudomonadota</taxon>
        <taxon>Gammaproteobacteria</taxon>
        <taxon>Vibrionales</taxon>
        <taxon>Vibrionaceae</taxon>
        <taxon>Vibrio</taxon>
    </lineage>
</organism>
<dbReference type="EMBL" id="BSPW01000018">
    <property type="protein sequence ID" value="GLT16965.1"/>
    <property type="molecule type" value="Genomic_DNA"/>
</dbReference>
<evidence type="ECO:0000256" key="4">
    <source>
        <dbReference type="ARBA" id="ARBA00022475"/>
    </source>
</evidence>
<evidence type="ECO:0000256" key="5">
    <source>
        <dbReference type="ARBA" id="ARBA00022553"/>
    </source>
</evidence>
<comment type="caution">
    <text evidence="12">The sequence shown here is derived from an EMBL/GenBank/DDBJ whole genome shotgun (WGS) entry which is preliminary data.</text>
</comment>
<dbReference type="InterPro" id="IPR050980">
    <property type="entry name" value="2C_sensor_his_kinase"/>
</dbReference>
<comment type="subcellular location">
    <subcellularLocation>
        <location evidence="2">Cell membrane</location>
        <topology evidence="2">Multi-pass membrane protein</topology>
    </subcellularLocation>
</comment>
<dbReference type="InterPro" id="IPR036097">
    <property type="entry name" value="HisK_dim/P_sf"/>
</dbReference>
<evidence type="ECO:0000256" key="3">
    <source>
        <dbReference type="ARBA" id="ARBA00012438"/>
    </source>
</evidence>
<dbReference type="Pfam" id="PF02518">
    <property type="entry name" value="HATPase_c"/>
    <property type="match status" value="1"/>
</dbReference>
<dbReference type="EC" id="2.7.13.3" evidence="3"/>
<dbReference type="PANTHER" id="PTHR44936">
    <property type="entry name" value="SENSOR PROTEIN CREC"/>
    <property type="match status" value="1"/>
</dbReference>
<dbReference type="Proteomes" id="UP001157138">
    <property type="component" value="Unassembled WGS sequence"/>
</dbReference>
<sequence>MRAYHLAIFSCSAIFSSFVLAANIQEQWQSLYQHAWQAAPLVVTSQQLSRFPQPLLRENARYPDFEHYTWQDIQVLYEVKQTCQADKPIRSHLKLATEFELALCRNQAFDDSWFSKHPHLHPAGGSYLERYLSMNSRQEIDDDLRRYLTIYDPRHPLYKPLSALSIEGREALFNGYRAWMEDNTLWLSAEQGWKAIPSVAWGPIAHKLNIRLSGPSCELRYSNLCISKQASNLLLQRFLMVSISLMLLFLLAKGVYSKRQQNREKRFILQLLTHELRTPITSLGLTVEMLRNQFDQLTEETQQAVWRLVSDHQRLAQLTENSKVYLSTQNSAQLMKQTALISDWLDHICEKHSLTYQLNQNRELTLPFYWLSICLDNLIRNAKQHGDGDIAIDVTLTNKLEVQVSNRGNFPNAISRFITSFFVPQKSENMGMGLSIVRHLMTLMGGKLKIYRHPTRCILELPL</sequence>
<evidence type="ECO:0000256" key="7">
    <source>
        <dbReference type="ARBA" id="ARBA00022777"/>
    </source>
</evidence>
<dbReference type="InterPro" id="IPR036890">
    <property type="entry name" value="HATPase_C_sf"/>
</dbReference>
<reference evidence="13" key="1">
    <citation type="journal article" date="2019" name="Int. J. Syst. Evol. Microbiol.">
        <title>The Global Catalogue of Microorganisms (GCM) 10K type strain sequencing project: providing services to taxonomists for standard genome sequencing and annotation.</title>
        <authorList>
            <consortium name="The Broad Institute Genomics Platform"/>
            <consortium name="The Broad Institute Genome Sequencing Center for Infectious Disease"/>
            <person name="Wu L."/>
            <person name="Ma J."/>
        </authorList>
    </citation>
    <scope>NUCLEOTIDE SEQUENCE [LARGE SCALE GENOMIC DNA]</scope>
    <source>
        <strain evidence="13">NBRC 108723</strain>
    </source>
</reference>
<keyword evidence="9" id="KW-1133">Transmembrane helix</keyword>
<name>A0ABQ6EWK4_9VIBR</name>
<keyword evidence="10" id="KW-0732">Signal</keyword>
<comment type="catalytic activity">
    <reaction evidence="1">
        <text>ATP + protein L-histidine = ADP + protein N-phospho-L-histidine.</text>
        <dbReference type="EC" id="2.7.13.3"/>
    </reaction>
</comment>
<keyword evidence="9" id="KW-0812">Transmembrane</keyword>
<evidence type="ECO:0000256" key="8">
    <source>
        <dbReference type="ARBA" id="ARBA00023012"/>
    </source>
</evidence>
<dbReference type="PROSITE" id="PS50109">
    <property type="entry name" value="HIS_KIN"/>
    <property type="match status" value="1"/>
</dbReference>
<dbReference type="InterPro" id="IPR003661">
    <property type="entry name" value="HisK_dim/P_dom"/>
</dbReference>
<proteinExistence type="predicted"/>
<dbReference type="Gene3D" id="3.30.565.10">
    <property type="entry name" value="Histidine kinase-like ATPase, C-terminal domain"/>
    <property type="match status" value="1"/>
</dbReference>
<feature type="domain" description="Histidine kinase" evidence="11">
    <location>
        <begin position="271"/>
        <end position="463"/>
    </location>
</feature>
<protein>
    <recommendedName>
        <fullName evidence="3">histidine kinase</fullName>
        <ecNumber evidence="3">2.7.13.3</ecNumber>
    </recommendedName>
</protein>
<dbReference type="SUPFAM" id="SSF55874">
    <property type="entry name" value="ATPase domain of HSP90 chaperone/DNA topoisomerase II/histidine kinase"/>
    <property type="match status" value="1"/>
</dbReference>
<dbReference type="SMART" id="SM00387">
    <property type="entry name" value="HATPase_c"/>
    <property type="match status" value="1"/>
</dbReference>
<keyword evidence="6" id="KW-0808">Transferase</keyword>
<keyword evidence="8" id="KW-0902">Two-component regulatory system</keyword>
<keyword evidence="13" id="KW-1185">Reference proteome</keyword>
<evidence type="ECO:0000256" key="6">
    <source>
        <dbReference type="ARBA" id="ARBA00022679"/>
    </source>
</evidence>
<dbReference type="GO" id="GO:0016301">
    <property type="term" value="F:kinase activity"/>
    <property type="evidence" value="ECO:0007669"/>
    <property type="project" value="UniProtKB-KW"/>
</dbReference>
<keyword evidence="4" id="KW-1003">Cell membrane</keyword>